<keyword evidence="2" id="KW-1133">Transmembrane helix</keyword>
<reference evidence="3" key="2">
    <citation type="submission" date="2023-04" db="EMBL/GenBank/DDBJ databases">
        <authorList>
            <person name="Bruccoleri R.E."/>
            <person name="Oakeley E.J."/>
            <person name="Faust A.-M."/>
            <person name="Dessus-Babus S."/>
            <person name="Altorfer M."/>
            <person name="Burckhardt D."/>
            <person name="Oertli M."/>
            <person name="Naumann U."/>
            <person name="Petersen F."/>
            <person name="Wong J."/>
        </authorList>
    </citation>
    <scope>NUCLEOTIDE SEQUENCE</scope>
    <source>
        <strain evidence="3">GSM-AAB239-AS_SAM_17_03QT</strain>
        <tissue evidence="3">Leaf</tissue>
    </source>
</reference>
<dbReference type="AlphaFoldDB" id="A0AAX6EP52"/>
<comment type="caution">
    <text evidence="3">The sequence shown here is derived from an EMBL/GenBank/DDBJ whole genome shotgun (WGS) entry which is preliminary data.</text>
</comment>
<evidence type="ECO:0000256" key="2">
    <source>
        <dbReference type="SAM" id="Phobius"/>
    </source>
</evidence>
<reference evidence="3" key="1">
    <citation type="journal article" date="2023" name="GigaByte">
        <title>Genome assembly of the bearded iris, Iris pallida Lam.</title>
        <authorList>
            <person name="Bruccoleri R.E."/>
            <person name="Oakeley E.J."/>
            <person name="Faust A.M.E."/>
            <person name="Altorfer M."/>
            <person name="Dessus-Babus S."/>
            <person name="Burckhardt D."/>
            <person name="Oertli M."/>
            <person name="Naumann U."/>
            <person name="Petersen F."/>
            <person name="Wong J."/>
        </authorList>
    </citation>
    <scope>NUCLEOTIDE SEQUENCE</scope>
    <source>
        <strain evidence="3">GSM-AAB239-AS_SAM_17_03QT</strain>
    </source>
</reference>
<dbReference type="PANTHER" id="PTHR35483">
    <property type="entry name" value="NUCLEUSENVELOPE PROTEIN"/>
    <property type="match status" value="1"/>
</dbReference>
<organism evidence="3 4">
    <name type="scientific">Iris pallida</name>
    <name type="common">Sweet iris</name>
    <dbReference type="NCBI Taxonomy" id="29817"/>
    <lineage>
        <taxon>Eukaryota</taxon>
        <taxon>Viridiplantae</taxon>
        <taxon>Streptophyta</taxon>
        <taxon>Embryophyta</taxon>
        <taxon>Tracheophyta</taxon>
        <taxon>Spermatophyta</taxon>
        <taxon>Magnoliopsida</taxon>
        <taxon>Liliopsida</taxon>
        <taxon>Asparagales</taxon>
        <taxon>Iridaceae</taxon>
        <taxon>Iridoideae</taxon>
        <taxon>Irideae</taxon>
        <taxon>Iris</taxon>
    </lineage>
</organism>
<feature type="compositionally biased region" description="Polar residues" evidence="1">
    <location>
        <begin position="251"/>
        <end position="261"/>
    </location>
</feature>
<dbReference type="Proteomes" id="UP001140949">
    <property type="component" value="Unassembled WGS sequence"/>
</dbReference>
<accession>A0AAX6EP52</accession>
<sequence length="273" mass="30873">MSCIQTNIIAPNANIGRIYYPLPWLSQPSYPKGRHMNVSASLKVEHHNAFPKLVCSSPSYRRCSPICFSGAKGNSKSENESFSWDPLKRALGGFKKERTVQDLLREQMQKQEFDGNGGGGGPIGGGGDGFGGGEDESLSGILNELLQVVLATIGFIFVYIYLIRGAELTRLAKDYIKYLLWGTTTVRLRKAMRRWERFLDKITVKKETREDWLERAIVATPTWWHNPKKLAQAMQQIKRARDSRNAPPVPSQTQTKTQTQEIDSDNEFDDDEF</sequence>
<dbReference type="GO" id="GO:0009507">
    <property type="term" value="C:chloroplast"/>
    <property type="evidence" value="ECO:0007669"/>
    <property type="project" value="TreeGrafter"/>
</dbReference>
<feature type="transmembrane region" description="Helical" evidence="2">
    <location>
        <begin position="145"/>
        <end position="163"/>
    </location>
</feature>
<dbReference type="EMBL" id="JANAVB010035019">
    <property type="protein sequence ID" value="KAJ6805987.1"/>
    <property type="molecule type" value="Genomic_DNA"/>
</dbReference>
<dbReference type="PANTHER" id="PTHR35483:SF1">
    <property type="entry name" value="GLYCINE-RICH PROTEIN-RELATED"/>
    <property type="match status" value="1"/>
</dbReference>
<feature type="region of interest" description="Disordered" evidence="1">
    <location>
        <begin position="236"/>
        <end position="273"/>
    </location>
</feature>
<gene>
    <name evidence="3" type="ORF">M6B38_177440</name>
</gene>
<proteinExistence type="predicted"/>
<feature type="compositionally biased region" description="Acidic residues" evidence="1">
    <location>
        <begin position="262"/>
        <end position="273"/>
    </location>
</feature>
<evidence type="ECO:0000313" key="3">
    <source>
        <dbReference type="EMBL" id="KAJ6805987.1"/>
    </source>
</evidence>
<protein>
    <submittedName>
        <fullName evidence="3">Uncharacterized protein</fullName>
    </submittedName>
</protein>
<keyword evidence="4" id="KW-1185">Reference proteome</keyword>
<keyword evidence="2" id="KW-0472">Membrane</keyword>
<evidence type="ECO:0000256" key="1">
    <source>
        <dbReference type="SAM" id="MobiDB-lite"/>
    </source>
</evidence>
<keyword evidence="2" id="KW-0812">Transmembrane</keyword>
<name>A0AAX6EP52_IRIPA</name>
<evidence type="ECO:0000313" key="4">
    <source>
        <dbReference type="Proteomes" id="UP001140949"/>
    </source>
</evidence>